<dbReference type="OrthoDB" id="270171at2759"/>
<feature type="compositionally biased region" description="Low complexity" evidence="1">
    <location>
        <begin position="1831"/>
        <end position="1843"/>
    </location>
</feature>
<evidence type="ECO:0000313" key="3">
    <source>
        <dbReference type="Proteomes" id="UP000800096"/>
    </source>
</evidence>
<evidence type="ECO:0000313" key="2">
    <source>
        <dbReference type="EMBL" id="KAF1913544.1"/>
    </source>
</evidence>
<feature type="compositionally biased region" description="Polar residues" evidence="1">
    <location>
        <begin position="553"/>
        <end position="562"/>
    </location>
</feature>
<feature type="compositionally biased region" description="Pro residues" evidence="1">
    <location>
        <begin position="1742"/>
        <end position="1754"/>
    </location>
</feature>
<feature type="compositionally biased region" description="Basic and acidic residues" evidence="1">
    <location>
        <begin position="1681"/>
        <end position="1691"/>
    </location>
</feature>
<feature type="compositionally biased region" description="Basic and acidic residues" evidence="1">
    <location>
        <begin position="318"/>
        <end position="334"/>
    </location>
</feature>
<feature type="compositionally biased region" description="Basic and acidic residues" evidence="1">
    <location>
        <begin position="237"/>
        <end position="246"/>
    </location>
</feature>
<feature type="compositionally biased region" description="Basic and acidic residues" evidence="1">
    <location>
        <begin position="1992"/>
        <end position="2005"/>
    </location>
</feature>
<feature type="compositionally biased region" description="Low complexity" evidence="1">
    <location>
        <begin position="62"/>
        <end position="79"/>
    </location>
</feature>
<sequence>MRRGLSRQTSHAASRTSDTGNGQLTQQPSSRSRAAQNHAPLVRHVTGDQDQARTRSARRHSYQQPTTSSSQQSQDVQSVPERKAPAYLHGKNPYGQVLDTVGHPYRAPRAAPEVQPPAQVGARIEGRPRTAGAFHFKTRASPVEPERAVVASHSEQQYAAPRQPAKHISVQAVKNFFERKACPAESASHAAPTSLSKTRQTAEPFAQPRAETAHLSHSQEPERQTMEHALLTATPLREGDTRDLQPQRKKPSTRPGAKRSFTHDMLSKDVSHQDYSVIDDNSVVSKSAAQATGPVDGDNYMERKSVAQRQARQTRHRQNPDETVRRRPAREHAPAAEIDEAPEPGRQARPRRTQRSRAGQDIGEPVEKGEKSSSSGHRRHRSLSAPLDDATTSASPHGRRVKRTSSKTPTAPQGLGASTYDGSVSESIHSETRIADTFAAGFSHDGSSEFEPNLSRRSTTQAGISTANMGVQPGYQNVEVPDHVDWRSAYGRRKTQDFGFPGARIKPRRTIPMAKPIQDPGDWTRRSCGHFSHMGKSETRDSASQRPCQQCLTRFASPSQHSSRIRRTRKRAATDSSLSSSSKSSIPYIRVERRRKRRQHHSECCPTDKCGDTFAKDLGYIIDEILDEHSNSLQSVISNIKHSQPRLKQLRRVSEDLVQRCQEGGVCSSHRHASCQPSCQSSYVQQILCHPCQPPVVQPQECKWEPPQSCAPPPPPCVPPKAAEKLNVGSPGQVGPNLNDHRPSLQETVKTVPDLIDLVNSAADDLGVDLERRPTAQDDELFQKAPYQEEEPVSTAQHQSDVTKPPVDEEQPSEDPWLQQTRRHLSELSEAHLDVQLQDRSVPERVTDPIQKLLSRVSTQLSRRSTGLRNKSIASKTEENVSKVDPLIEERKLSRMLTDILDQSRRMTEITQDYEDLGETPPPEALDWLELAQTELPAAVDAILNVLDTLPAPQYEEPYEMEPQFESTYELESDVEYEPDPESDIYEEESIYDEPQRSYTEPLSQLHDRIMDLERRLEKGPPITPSERNITSENVQSEPSAAIETEERVELPVERVATRRATMPPPKLISRSTGDGEEDKGETLPPPIERLDSIRRASTIGPVESAQRERTFSLISPVPSEPEDATAFDFEPEITRQMSTRKSMTAPPQEAVRRLTEPTMELATPEEDFEPELQLKRLSHSSTYSGRRQSVRSPSPITEVTEESAASLVETAQSLKPRGEDPPEPVLQPSPEERFSPSPEPIMRKATTRKATIHEPPTSYTIPLSRKSTEQVFSPDEMSVQEPVAPPSSPSTGEEATPPLRRQSTAPERYALPESSSSLPSSPISVAEEPSLPEHMDQEPVPPPTMTRRSTTIYDALPGDLRRTSTSRSSPFISRRTTAASRQPSFAQKRTTPTIMSDPIPEETVEPPLSRVMTRQTIPSRQATRALTMRGPTRPPSRQPTRRTSDIPELLQRNATEPHVISHRSTQIPTRQNTQEITRRPTQPEPEPISLPPVESSSVSNPEPTRVATQVAEVEPEITDPESILSQQVSRVSTRRPSVAPSRQQSIREPKVPEEEEVSIVAQSRKTTELTRQPTQPPVDSEESSLLEVTDLPRRETLPDETTEAVGEVLREPEEQTTTIPDTSPTSLLDEPLAAYDVYNASPEPTVAEDVAANDLPEPFAEPSEVEAELEEPKQLQSRKTRFDPELDDRVPTVLKASSIISPRPRSVSVAPGIEVAPPALGRKDSKPPAPVEKKPRQKTPNFPPEQQHPPAPVYPSRETPSWTKPDNRTPPPKAKAEPKPKKRGFFTRAPKPKEPKPEPEFRQHPEPHRHRVLVAPFRYAAPGRPGPPGGTLQRPRGYVYPRQPQPYRPVWPRIRRQEPVYYEDPPSSVPRFARKDDYYPRLAPVANDRRYNYPPPQPAPLRREPYSEYRAPVQYVQPRYPPPRNDYAPPRARPRPQPSYRPEISQRPLRSQAPAPVRHQPQTQQAPRHKEKTPNWFKAHVPPRRPQVHQEPPRPRPVPRDETFSRPPRRAARRDTISDDESEIESEANVVAAPQRREKQAPKASSRAAPGRSDARHTKQQGEAEEQESEDEEPEEPESMEQESEDEESVEYSNSEFSSQEEDSVAEQNVDGASGRPPRDTARKCTGARRSGNKLAFGPATSHPTQDQSRVQYCGSELRTSAPITQITSSKAEPDETVSRSMESQARSVEGHEPGKEQSPDEKPKAEQPEQRNAESAVPKGPEVQARPDSDRQDSVSVPRAPARRTTSFFGRRKEAKAAGGQRGTHNQEGADGAQQPIPTAEAKGGQGGSSMKRWGFGWGRG</sequence>
<feature type="region of interest" description="Disordered" evidence="1">
    <location>
        <begin position="1"/>
        <end position="96"/>
    </location>
</feature>
<feature type="compositionally biased region" description="Polar residues" evidence="1">
    <location>
        <begin position="1561"/>
        <end position="1574"/>
    </location>
</feature>
<feature type="compositionally biased region" description="Acidic residues" evidence="1">
    <location>
        <begin position="2064"/>
        <end position="2091"/>
    </location>
</feature>
<feature type="compositionally biased region" description="Polar residues" evidence="1">
    <location>
        <begin position="1413"/>
        <end position="1425"/>
    </location>
</feature>
<feature type="compositionally biased region" description="Basic and acidic residues" evidence="1">
    <location>
        <begin position="2190"/>
        <end position="2214"/>
    </location>
</feature>
<accession>A0A6A5QGB3</accession>
<organism evidence="2 3">
    <name type="scientific">Ampelomyces quisqualis</name>
    <name type="common">Powdery mildew agent</name>
    <dbReference type="NCBI Taxonomy" id="50730"/>
    <lineage>
        <taxon>Eukaryota</taxon>
        <taxon>Fungi</taxon>
        <taxon>Dikarya</taxon>
        <taxon>Ascomycota</taxon>
        <taxon>Pezizomycotina</taxon>
        <taxon>Dothideomycetes</taxon>
        <taxon>Pleosporomycetidae</taxon>
        <taxon>Pleosporales</taxon>
        <taxon>Pleosporineae</taxon>
        <taxon>Phaeosphaeriaceae</taxon>
        <taxon>Ampelomyces</taxon>
    </lineage>
</organism>
<dbReference type="EMBL" id="ML979138">
    <property type="protein sequence ID" value="KAF1913544.1"/>
    <property type="molecule type" value="Genomic_DNA"/>
</dbReference>
<feature type="region of interest" description="Disordered" evidence="1">
    <location>
        <begin position="786"/>
        <end position="817"/>
    </location>
</feature>
<reference evidence="2" key="1">
    <citation type="journal article" date="2020" name="Stud. Mycol.">
        <title>101 Dothideomycetes genomes: a test case for predicting lifestyles and emergence of pathogens.</title>
        <authorList>
            <person name="Haridas S."/>
            <person name="Albert R."/>
            <person name="Binder M."/>
            <person name="Bloem J."/>
            <person name="Labutti K."/>
            <person name="Salamov A."/>
            <person name="Andreopoulos B."/>
            <person name="Baker S."/>
            <person name="Barry K."/>
            <person name="Bills G."/>
            <person name="Bluhm B."/>
            <person name="Cannon C."/>
            <person name="Castanera R."/>
            <person name="Culley D."/>
            <person name="Daum C."/>
            <person name="Ezra D."/>
            <person name="Gonzalez J."/>
            <person name="Henrissat B."/>
            <person name="Kuo A."/>
            <person name="Liang C."/>
            <person name="Lipzen A."/>
            <person name="Lutzoni F."/>
            <person name="Magnuson J."/>
            <person name="Mondo S."/>
            <person name="Nolan M."/>
            <person name="Ohm R."/>
            <person name="Pangilinan J."/>
            <person name="Park H.-J."/>
            <person name="Ramirez L."/>
            <person name="Alfaro M."/>
            <person name="Sun H."/>
            <person name="Tritt A."/>
            <person name="Yoshinaga Y."/>
            <person name="Zwiers L.-H."/>
            <person name="Turgeon B."/>
            <person name="Goodwin S."/>
            <person name="Spatafora J."/>
            <person name="Crous P."/>
            <person name="Grigoriev I."/>
        </authorList>
    </citation>
    <scope>NUCLEOTIDE SEQUENCE</scope>
    <source>
        <strain evidence="2">HMLAC05119</strain>
    </source>
</reference>
<evidence type="ECO:0000256" key="1">
    <source>
        <dbReference type="SAM" id="MobiDB-lite"/>
    </source>
</evidence>
<feature type="compositionally biased region" description="Basic and acidic residues" evidence="1">
    <location>
        <begin position="211"/>
        <end position="226"/>
    </location>
</feature>
<feature type="compositionally biased region" description="Polar residues" evidence="1">
    <location>
        <begin position="1364"/>
        <end position="1395"/>
    </location>
</feature>
<feature type="compositionally biased region" description="Low complexity" evidence="1">
    <location>
        <begin position="1313"/>
        <end position="1325"/>
    </location>
</feature>
<feature type="region of interest" description="Disordered" evidence="1">
    <location>
        <begin position="1019"/>
        <end position="2303"/>
    </location>
</feature>
<feature type="compositionally biased region" description="Low complexity" evidence="1">
    <location>
        <begin position="1698"/>
        <end position="1710"/>
    </location>
</feature>
<feature type="compositionally biased region" description="Polar residues" evidence="1">
    <location>
        <begin position="2143"/>
        <end position="2152"/>
    </location>
</feature>
<feature type="compositionally biased region" description="Polar residues" evidence="1">
    <location>
        <begin position="1"/>
        <end position="35"/>
    </location>
</feature>
<feature type="compositionally biased region" description="Acidic residues" evidence="1">
    <location>
        <begin position="1121"/>
        <end position="1132"/>
    </location>
</feature>
<feature type="compositionally biased region" description="Basic and acidic residues" evidence="1">
    <location>
        <begin position="1045"/>
        <end position="1057"/>
    </location>
</feature>
<feature type="compositionally biased region" description="Low complexity" evidence="1">
    <location>
        <begin position="576"/>
        <end position="585"/>
    </location>
</feature>
<feature type="compositionally biased region" description="Polar residues" evidence="1">
    <location>
        <begin position="1463"/>
        <end position="1476"/>
    </location>
</feature>
<gene>
    <name evidence="2" type="ORF">BDU57DRAFT_558557</name>
</gene>
<feature type="compositionally biased region" description="Basic and acidic residues" evidence="1">
    <location>
        <begin position="1792"/>
        <end position="1807"/>
    </location>
</feature>
<feature type="compositionally biased region" description="Basic and acidic residues" evidence="1">
    <location>
        <begin position="1722"/>
        <end position="1735"/>
    </location>
</feature>
<feature type="compositionally biased region" description="Polar residues" evidence="1">
    <location>
        <begin position="1180"/>
        <end position="1198"/>
    </location>
</feature>
<feature type="compositionally biased region" description="Polar residues" evidence="1">
    <location>
        <begin position="191"/>
        <end position="201"/>
    </location>
</feature>
<dbReference type="Proteomes" id="UP000800096">
    <property type="component" value="Unassembled WGS sequence"/>
</dbReference>
<feature type="region of interest" description="Disordered" evidence="1">
    <location>
        <begin position="184"/>
        <end position="268"/>
    </location>
</feature>
<feature type="compositionally biased region" description="Polar residues" evidence="1">
    <location>
        <begin position="1524"/>
        <end position="1545"/>
    </location>
</feature>
<feature type="compositionally biased region" description="Low complexity" evidence="1">
    <location>
        <begin position="1492"/>
        <end position="1504"/>
    </location>
</feature>
<feature type="region of interest" description="Disordered" evidence="1">
    <location>
        <begin position="553"/>
        <end position="587"/>
    </location>
</feature>
<feature type="compositionally biased region" description="Polar residues" evidence="1">
    <location>
        <begin position="1026"/>
        <end position="1039"/>
    </location>
</feature>
<proteinExistence type="predicted"/>
<protein>
    <submittedName>
        <fullName evidence="2">Uncharacterized protein</fullName>
    </submittedName>
</protein>
<name>A0A6A5QGB3_AMPQU</name>
<feature type="region of interest" description="Disordered" evidence="1">
    <location>
        <begin position="288"/>
        <end position="424"/>
    </location>
</feature>
<feature type="compositionally biased region" description="Polar residues" evidence="1">
    <location>
        <begin position="1616"/>
        <end position="1627"/>
    </location>
</feature>
<keyword evidence="3" id="KW-1185">Reference proteome</keyword>
<feature type="compositionally biased region" description="Polar residues" evidence="1">
    <location>
        <begin position="2159"/>
        <end position="2172"/>
    </location>
</feature>
<feature type="compositionally biased region" description="Basic and acidic residues" evidence="1">
    <location>
        <begin position="2054"/>
        <end position="2063"/>
    </location>
</feature>